<organism evidence="1 2">
    <name type="scientific">Kolteria novifilia</name>
    <dbReference type="NCBI Taxonomy" id="2527975"/>
    <lineage>
        <taxon>Bacteria</taxon>
        <taxon>Pseudomonadati</taxon>
        <taxon>Planctomycetota</taxon>
        <taxon>Planctomycetia</taxon>
        <taxon>Kolteriales</taxon>
        <taxon>Kolteriaceae</taxon>
        <taxon>Kolteria</taxon>
    </lineage>
</organism>
<accession>A0A518BAV8</accession>
<sequence length="39" mass="4344">MAYEGAYISLYRETLRLILNLLACPCQEVPLGIPSFSPT</sequence>
<dbReference type="KEGG" id="knv:Pan216_50130"/>
<protein>
    <submittedName>
        <fullName evidence="1">Uncharacterized protein</fullName>
    </submittedName>
</protein>
<keyword evidence="2" id="KW-1185">Reference proteome</keyword>
<dbReference type="Proteomes" id="UP000317093">
    <property type="component" value="Chromosome"/>
</dbReference>
<evidence type="ECO:0000313" key="1">
    <source>
        <dbReference type="EMBL" id="QDU64124.1"/>
    </source>
</evidence>
<proteinExistence type="predicted"/>
<evidence type="ECO:0000313" key="2">
    <source>
        <dbReference type="Proteomes" id="UP000317093"/>
    </source>
</evidence>
<dbReference type="AlphaFoldDB" id="A0A518BAV8"/>
<reference evidence="1 2" key="1">
    <citation type="submission" date="2019-02" db="EMBL/GenBank/DDBJ databases">
        <title>Deep-cultivation of Planctomycetes and their phenomic and genomic characterization uncovers novel biology.</title>
        <authorList>
            <person name="Wiegand S."/>
            <person name="Jogler M."/>
            <person name="Boedeker C."/>
            <person name="Pinto D."/>
            <person name="Vollmers J."/>
            <person name="Rivas-Marin E."/>
            <person name="Kohn T."/>
            <person name="Peeters S.H."/>
            <person name="Heuer A."/>
            <person name="Rast P."/>
            <person name="Oberbeckmann S."/>
            <person name="Bunk B."/>
            <person name="Jeske O."/>
            <person name="Meyerdierks A."/>
            <person name="Storesund J.E."/>
            <person name="Kallscheuer N."/>
            <person name="Luecker S."/>
            <person name="Lage O.M."/>
            <person name="Pohl T."/>
            <person name="Merkel B.J."/>
            <person name="Hornburger P."/>
            <person name="Mueller R.-W."/>
            <person name="Bruemmer F."/>
            <person name="Labrenz M."/>
            <person name="Spormann A.M."/>
            <person name="Op den Camp H."/>
            <person name="Overmann J."/>
            <person name="Amann R."/>
            <person name="Jetten M.S.M."/>
            <person name="Mascher T."/>
            <person name="Medema M.H."/>
            <person name="Devos D.P."/>
            <person name="Kaster A.-K."/>
            <person name="Ovreas L."/>
            <person name="Rohde M."/>
            <person name="Galperin M.Y."/>
            <person name="Jogler C."/>
        </authorList>
    </citation>
    <scope>NUCLEOTIDE SEQUENCE [LARGE SCALE GENOMIC DNA]</scope>
    <source>
        <strain evidence="1 2">Pan216</strain>
    </source>
</reference>
<dbReference type="EMBL" id="CP036279">
    <property type="protein sequence ID" value="QDU64124.1"/>
    <property type="molecule type" value="Genomic_DNA"/>
</dbReference>
<gene>
    <name evidence="1" type="ORF">Pan216_50130</name>
</gene>
<name>A0A518BAV8_9BACT</name>